<organism evidence="1 2">
    <name type="scientific">Phrynocephalus forsythii</name>
    <dbReference type="NCBI Taxonomy" id="171643"/>
    <lineage>
        <taxon>Eukaryota</taxon>
        <taxon>Metazoa</taxon>
        <taxon>Chordata</taxon>
        <taxon>Craniata</taxon>
        <taxon>Vertebrata</taxon>
        <taxon>Euteleostomi</taxon>
        <taxon>Lepidosauria</taxon>
        <taxon>Squamata</taxon>
        <taxon>Bifurcata</taxon>
        <taxon>Unidentata</taxon>
        <taxon>Episquamata</taxon>
        <taxon>Toxicofera</taxon>
        <taxon>Iguania</taxon>
        <taxon>Acrodonta</taxon>
        <taxon>Agamidae</taxon>
        <taxon>Agaminae</taxon>
        <taxon>Phrynocephalus</taxon>
    </lineage>
</organism>
<evidence type="ECO:0000313" key="1">
    <source>
        <dbReference type="EMBL" id="KAJ7331742.1"/>
    </source>
</evidence>
<evidence type="ECO:0000313" key="2">
    <source>
        <dbReference type="Proteomes" id="UP001142489"/>
    </source>
</evidence>
<reference evidence="1" key="1">
    <citation type="journal article" date="2023" name="DNA Res.">
        <title>Chromosome-level genome assembly of Phrynocephalus forsythii using third-generation DNA sequencing and Hi-C analysis.</title>
        <authorList>
            <person name="Qi Y."/>
            <person name="Zhao W."/>
            <person name="Zhao Y."/>
            <person name="Niu C."/>
            <person name="Cao S."/>
            <person name="Zhang Y."/>
        </authorList>
    </citation>
    <scope>NUCLEOTIDE SEQUENCE</scope>
    <source>
        <tissue evidence="1">Muscle</tissue>
    </source>
</reference>
<sequence length="101" mass="11268">MCLHETKGVERRSLNDDLLALLQPLFPMGLMITQSKTLHSLKHALRTVYWKNEITVEVLGLMNQVKTLGASSEATHSHIYSHGFDCSFLISLLKFAGAISL</sequence>
<dbReference type="AlphaFoldDB" id="A0A9Q1B2B6"/>
<dbReference type="EMBL" id="JAPFRF010000005">
    <property type="protein sequence ID" value="KAJ7331742.1"/>
    <property type="molecule type" value="Genomic_DNA"/>
</dbReference>
<comment type="caution">
    <text evidence="1">The sequence shown here is derived from an EMBL/GenBank/DDBJ whole genome shotgun (WGS) entry which is preliminary data.</text>
</comment>
<keyword evidence="2" id="KW-1185">Reference proteome</keyword>
<accession>A0A9Q1B2B6</accession>
<dbReference type="Proteomes" id="UP001142489">
    <property type="component" value="Unassembled WGS sequence"/>
</dbReference>
<protein>
    <submittedName>
        <fullName evidence="1">Uncharacterized protein</fullName>
    </submittedName>
</protein>
<proteinExistence type="predicted"/>
<name>A0A9Q1B2B6_9SAUR</name>
<gene>
    <name evidence="1" type="ORF">JRQ81_013922</name>
</gene>